<comment type="caution">
    <text evidence="2">The sequence shown here is derived from an EMBL/GenBank/DDBJ whole genome shotgun (WGS) entry which is preliminary data.</text>
</comment>
<organism evidence="2 3">
    <name type="scientific">candidate division WOR-3 bacterium</name>
    <dbReference type="NCBI Taxonomy" id="2052148"/>
    <lineage>
        <taxon>Bacteria</taxon>
        <taxon>Bacteria division WOR-3</taxon>
    </lineage>
</organism>
<evidence type="ECO:0000313" key="2">
    <source>
        <dbReference type="EMBL" id="MBD3364928.1"/>
    </source>
</evidence>
<dbReference type="InterPro" id="IPR029461">
    <property type="entry name" value="TT1561-like"/>
</dbReference>
<accession>A0A9D5K9Q0</accession>
<name>A0A9D5K9Q0_UNCW3</name>
<dbReference type="EMBL" id="WJKJ01000234">
    <property type="protein sequence ID" value="MBD3364928.1"/>
    <property type="molecule type" value="Genomic_DNA"/>
</dbReference>
<feature type="domain" description="Metallophosphoesterase TT1561-like" evidence="1">
    <location>
        <begin position="45"/>
        <end position="286"/>
    </location>
</feature>
<reference evidence="2" key="1">
    <citation type="submission" date="2019-11" db="EMBL/GenBank/DDBJ databases">
        <title>Microbial mats filling the niche in hypersaline microbial mats.</title>
        <authorList>
            <person name="Wong H.L."/>
            <person name="Macleod F.I."/>
            <person name="White R.A. III"/>
            <person name="Burns B.P."/>
        </authorList>
    </citation>
    <scope>NUCLEOTIDE SEQUENCE</scope>
    <source>
        <strain evidence="2">Bin_327</strain>
    </source>
</reference>
<dbReference type="Pfam" id="PF14582">
    <property type="entry name" value="Metallophos_3"/>
    <property type="match status" value="1"/>
</dbReference>
<dbReference type="PANTHER" id="PTHR37523">
    <property type="entry name" value="METALLOPHOSPHOESTERASE"/>
    <property type="match status" value="1"/>
</dbReference>
<dbReference type="InterPro" id="IPR029052">
    <property type="entry name" value="Metallo-depent_PP-like"/>
</dbReference>
<evidence type="ECO:0000259" key="1">
    <source>
        <dbReference type="Pfam" id="PF14582"/>
    </source>
</evidence>
<dbReference type="Gene3D" id="3.60.21.10">
    <property type="match status" value="1"/>
</dbReference>
<dbReference type="PANTHER" id="PTHR37523:SF1">
    <property type="entry name" value="CALCINEURIN-LIKE PHOSPHOESTERASE DOMAIN-CONTAINING PROTEIN"/>
    <property type="match status" value="1"/>
</dbReference>
<sequence>MLPHPGREKGSLGPWVIIRLHTPQSSRYLLDIWPKTGILRNMRIALFADYHGGDRVWPLLEEALEDQGIDLIAFAGDILESEEREALWRKVYSTGKSLSKSEQTEDENVVDELRYREFFVNLTGFGVPVVFVPGHIDSPTSRLDEAVSGFPDVHNVQKGPFEFSDYTIVGRGGAVGPVDADSTFYSSKTTTFKKHFSKAFDFPPEKTILLVHNPPVSRVAVGQNSNEELGAEILNRIIEKNKPAYCFCGHAHASPGQDSIASTIVVNPGPMFRGRYAIIDAENHRVLFPTPLKV</sequence>
<protein>
    <recommendedName>
        <fullName evidence="1">Metallophosphoesterase TT1561-like domain-containing protein</fullName>
    </recommendedName>
</protein>
<dbReference type="SUPFAM" id="SSF56300">
    <property type="entry name" value="Metallo-dependent phosphatases"/>
    <property type="match status" value="1"/>
</dbReference>
<proteinExistence type="predicted"/>
<evidence type="ECO:0000313" key="3">
    <source>
        <dbReference type="Proteomes" id="UP000630660"/>
    </source>
</evidence>
<dbReference type="AlphaFoldDB" id="A0A9D5K9Q0"/>
<gene>
    <name evidence="2" type="ORF">GF359_06910</name>
</gene>
<dbReference type="Proteomes" id="UP000630660">
    <property type="component" value="Unassembled WGS sequence"/>
</dbReference>